<reference evidence="2 3" key="1">
    <citation type="submission" date="2017-05" db="EMBL/GenBank/DDBJ databases">
        <title>The Genome Sequence of Enterococcus sp. 10A9_DIV0425.</title>
        <authorList>
            <consortium name="The Broad Institute Genomics Platform"/>
            <consortium name="The Broad Institute Genomic Center for Infectious Diseases"/>
            <person name="Earl A."/>
            <person name="Manson A."/>
            <person name="Schwartman J."/>
            <person name="Gilmore M."/>
            <person name="Abouelleil A."/>
            <person name="Cao P."/>
            <person name="Chapman S."/>
            <person name="Cusick C."/>
            <person name="Shea T."/>
            <person name="Young S."/>
            <person name="Neafsey D."/>
            <person name="Nusbaum C."/>
            <person name="Birren B."/>
        </authorList>
    </citation>
    <scope>NUCLEOTIDE SEQUENCE [LARGE SCALE GENOMIC DNA]</scope>
    <source>
        <strain evidence="2 3">10A9_DIV0425</strain>
    </source>
</reference>
<dbReference type="Proteomes" id="UP000194933">
    <property type="component" value="Unassembled WGS sequence"/>
</dbReference>
<evidence type="ECO:0000313" key="3">
    <source>
        <dbReference type="Proteomes" id="UP000194933"/>
    </source>
</evidence>
<accession>A0A242JVN5</accession>
<organism evidence="2 3">
    <name type="scientific">Candidatus Enterococcus wittei</name>
    <dbReference type="NCBI Taxonomy" id="1987383"/>
    <lineage>
        <taxon>Bacteria</taxon>
        <taxon>Bacillati</taxon>
        <taxon>Bacillota</taxon>
        <taxon>Bacilli</taxon>
        <taxon>Lactobacillales</taxon>
        <taxon>Enterococcaceae</taxon>
        <taxon>Enterococcus</taxon>
    </lineage>
</organism>
<feature type="region of interest" description="Disordered" evidence="1">
    <location>
        <begin position="281"/>
        <end position="322"/>
    </location>
</feature>
<protein>
    <submittedName>
        <fullName evidence="2">Uncharacterized protein</fullName>
    </submittedName>
</protein>
<dbReference type="AlphaFoldDB" id="A0A242JVN5"/>
<proteinExistence type="predicted"/>
<feature type="compositionally biased region" description="Basic and acidic residues" evidence="1">
    <location>
        <begin position="187"/>
        <end position="202"/>
    </location>
</feature>
<feature type="compositionally biased region" description="Polar residues" evidence="1">
    <location>
        <begin position="161"/>
        <end position="186"/>
    </location>
</feature>
<evidence type="ECO:0000313" key="2">
    <source>
        <dbReference type="EMBL" id="OTP06957.1"/>
    </source>
</evidence>
<name>A0A242JVN5_9ENTE</name>
<feature type="region of interest" description="Disordered" evidence="1">
    <location>
        <begin position="134"/>
        <end position="202"/>
    </location>
</feature>
<feature type="compositionally biased region" description="Polar residues" evidence="1">
    <location>
        <begin position="291"/>
        <end position="322"/>
    </location>
</feature>
<evidence type="ECO:0000256" key="1">
    <source>
        <dbReference type="SAM" id="MobiDB-lite"/>
    </source>
</evidence>
<dbReference type="RefSeq" id="WP_086285674.1">
    <property type="nucleotide sequence ID" value="NZ_NGMO01000005.1"/>
</dbReference>
<dbReference type="EMBL" id="NGMO01000005">
    <property type="protein sequence ID" value="OTP06957.1"/>
    <property type="molecule type" value="Genomic_DNA"/>
</dbReference>
<feature type="compositionally biased region" description="Polar residues" evidence="1">
    <location>
        <begin position="80"/>
        <end position="93"/>
    </location>
</feature>
<gene>
    <name evidence="2" type="ORF">A5844_002663</name>
</gene>
<sequence>MPTNKELKSLEAQYNDLLAEIEKNRKNSTVYTELNAERIKVGQQLKRAKERTNTGSNESKEKKVKQKSSSQQQPAEKTVYSEQQPSKTQNKQNTQKRDYKAEIMELQQQKRNTKNQDVAEKIDRQIDKLRKLQNAEKDKQQSSLEKAPAKKQNKQVHKSEVSANRNDTLSQTKPKQQPSIQKSPVTEQRRSAPEEKSAESLKQQKENLMIQNRRNTQANLENGSIGRTEFALKDVQDELAKHVKRNKSFVGKFVNLFRKGKIKKLMNQQVALESELARKKQKNAELDKPSFNVQTHDAIKQSKQLNNAQQLGNPSKAINHQH</sequence>
<keyword evidence="3" id="KW-1185">Reference proteome</keyword>
<comment type="caution">
    <text evidence="2">The sequence shown here is derived from an EMBL/GenBank/DDBJ whole genome shotgun (WGS) entry which is preliminary data.</text>
</comment>
<feature type="region of interest" description="Disordered" evidence="1">
    <location>
        <begin position="38"/>
        <end position="119"/>
    </location>
</feature>